<proteinExistence type="predicted"/>
<reference evidence="1" key="1">
    <citation type="submission" date="2019-08" db="EMBL/GenBank/DDBJ databases">
        <authorList>
            <person name="Kucharzyk K."/>
            <person name="Murdoch R.W."/>
            <person name="Higgins S."/>
            <person name="Loffler F."/>
        </authorList>
    </citation>
    <scope>NUCLEOTIDE SEQUENCE</scope>
</reference>
<evidence type="ECO:0000313" key="1">
    <source>
        <dbReference type="EMBL" id="MPN03325.1"/>
    </source>
</evidence>
<dbReference type="AlphaFoldDB" id="A0A645EMS8"/>
<accession>A0A645EMS8</accession>
<gene>
    <name evidence="1" type="ORF">SDC9_150552</name>
</gene>
<name>A0A645EMS8_9ZZZZ</name>
<sequence length="180" mass="21541">MKSFGKLDGLRYTFKKVDKYPDFFNLFYYQLLIYDHKLGKQLLISADNAVTSKLYRMTYKGYLTLEEINFAIMDYIMMMFNMNAYQLYDLDETVLSIQDFFADAFKEDYELLPDLHVKEIMKAIQTLDKKEMIMKFVHYLCYPRKGKLPWSLILNVFSFEVAMALWIVASKGIHCRWEEL</sequence>
<dbReference type="EMBL" id="VSSQ01049250">
    <property type="protein sequence ID" value="MPN03325.1"/>
    <property type="molecule type" value="Genomic_DNA"/>
</dbReference>
<organism evidence="1">
    <name type="scientific">bioreactor metagenome</name>
    <dbReference type="NCBI Taxonomy" id="1076179"/>
    <lineage>
        <taxon>unclassified sequences</taxon>
        <taxon>metagenomes</taxon>
        <taxon>ecological metagenomes</taxon>
    </lineage>
</organism>
<protein>
    <submittedName>
        <fullName evidence="1">Uncharacterized protein</fullName>
    </submittedName>
</protein>
<comment type="caution">
    <text evidence="1">The sequence shown here is derived from an EMBL/GenBank/DDBJ whole genome shotgun (WGS) entry which is preliminary data.</text>
</comment>